<comment type="subcellular location">
    <subcellularLocation>
        <location evidence="1">Membrane</location>
        <topology evidence="1">Multi-pass membrane protein</topology>
    </subcellularLocation>
</comment>
<feature type="transmembrane region" description="Helical" evidence="5">
    <location>
        <begin position="37"/>
        <end position="59"/>
    </location>
</feature>
<evidence type="ECO:0000259" key="6">
    <source>
        <dbReference type="Pfam" id="PF01578"/>
    </source>
</evidence>
<dbReference type="STRING" id="930128.SAMN05192532_103104"/>
<dbReference type="RefSeq" id="WP_091660140.1">
    <property type="nucleotide sequence ID" value="NZ_FONT01000003.1"/>
</dbReference>
<evidence type="ECO:0000313" key="7">
    <source>
        <dbReference type="EMBL" id="SFE69805.1"/>
    </source>
</evidence>
<dbReference type="PANTHER" id="PTHR30071:SF15">
    <property type="entry name" value="PROTEIN HEMX"/>
    <property type="match status" value="1"/>
</dbReference>
<dbReference type="Proteomes" id="UP000199516">
    <property type="component" value="Unassembled WGS sequence"/>
</dbReference>
<keyword evidence="2 5" id="KW-0812">Transmembrane</keyword>
<feature type="transmembrane region" description="Helical" evidence="5">
    <location>
        <begin position="220"/>
        <end position="238"/>
    </location>
</feature>
<dbReference type="InterPro" id="IPR002541">
    <property type="entry name" value="Cyt_c_assembly"/>
</dbReference>
<evidence type="ECO:0000256" key="3">
    <source>
        <dbReference type="ARBA" id="ARBA00022989"/>
    </source>
</evidence>
<feature type="domain" description="Cytochrome c assembly protein" evidence="6">
    <location>
        <begin position="70"/>
        <end position="266"/>
    </location>
</feature>
<dbReference type="GO" id="GO:0005886">
    <property type="term" value="C:plasma membrane"/>
    <property type="evidence" value="ECO:0007669"/>
    <property type="project" value="TreeGrafter"/>
</dbReference>
<dbReference type="GO" id="GO:0020037">
    <property type="term" value="F:heme binding"/>
    <property type="evidence" value="ECO:0007669"/>
    <property type="project" value="InterPro"/>
</dbReference>
<sequence>MVAAAGIIYVVTIVLYSVSVFGYFIDFLQNNRKVNRFAFWLLSIVWVLQTVFFILRALQFDRLPVITPFEGLFFYAWLLVTLSLVINRFFRVDFFVFFTNVLGFIMLSFSLFTPSGDVPEALNELLISELLVVHIALILLSYAAFTLAFVFSALYFFQHQLLKRKQWGKRLLRLENLPKMERFTFMMTTLGVPCLLLGLILGFVWASIQLPFFPIFDAKVLGSMAVLLLYGVYLYFWVVKQQRGYNMTLLNIAGFLLVLINYFLSAELTNFHFWYF</sequence>
<organism evidence="7 8">
    <name type="scientific">Alteribacillus iranensis</name>
    <dbReference type="NCBI Taxonomy" id="930128"/>
    <lineage>
        <taxon>Bacteria</taxon>
        <taxon>Bacillati</taxon>
        <taxon>Bacillota</taxon>
        <taxon>Bacilli</taxon>
        <taxon>Bacillales</taxon>
        <taxon>Bacillaceae</taxon>
        <taxon>Alteribacillus</taxon>
    </lineage>
</organism>
<feature type="transmembrane region" description="Helical" evidence="5">
    <location>
        <begin position="65"/>
        <end position="87"/>
    </location>
</feature>
<keyword evidence="8" id="KW-1185">Reference proteome</keyword>
<proteinExistence type="predicted"/>
<dbReference type="InterPro" id="IPR045062">
    <property type="entry name" value="Cyt_c_biogenesis_CcsA/CcmC"/>
</dbReference>
<name>A0A1I2CNU1_9BACI</name>
<feature type="transmembrane region" description="Helical" evidence="5">
    <location>
        <begin position="6"/>
        <end position="25"/>
    </location>
</feature>
<evidence type="ECO:0000256" key="2">
    <source>
        <dbReference type="ARBA" id="ARBA00022692"/>
    </source>
</evidence>
<keyword evidence="3 5" id="KW-1133">Transmembrane helix</keyword>
<protein>
    <submittedName>
        <fullName evidence="7">HemX family protein</fullName>
    </submittedName>
</protein>
<evidence type="ECO:0000256" key="5">
    <source>
        <dbReference type="SAM" id="Phobius"/>
    </source>
</evidence>
<feature type="transmembrane region" description="Helical" evidence="5">
    <location>
        <begin position="245"/>
        <end position="264"/>
    </location>
</feature>
<dbReference type="PANTHER" id="PTHR30071">
    <property type="entry name" value="HEME EXPORTER PROTEIN C"/>
    <property type="match status" value="1"/>
</dbReference>
<gene>
    <name evidence="7" type="ORF">SAMN05192532_103104</name>
</gene>
<evidence type="ECO:0000256" key="1">
    <source>
        <dbReference type="ARBA" id="ARBA00004141"/>
    </source>
</evidence>
<feature type="transmembrane region" description="Helical" evidence="5">
    <location>
        <begin position="94"/>
        <end position="112"/>
    </location>
</feature>
<dbReference type="EMBL" id="FONT01000003">
    <property type="protein sequence ID" value="SFE69805.1"/>
    <property type="molecule type" value="Genomic_DNA"/>
</dbReference>
<dbReference type="AlphaFoldDB" id="A0A1I2CNU1"/>
<dbReference type="Pfam" id="PF01578">
    <property type="entry name" value="Cytochrom_C_asm"/>
    <property type="match status" value="1"/>
</dbReference>
<evidence type="ECO:0000256" key="4">
    <source>
        <dbReference type="ARBA" id="ARBA00023136"/>
    </source>
</evidence>
<keyword evidence="4 5" id="KW-0472">Membrane</keyword>
<dbReference type="GO" id="GO:0017004">
    <property type="term" value="P:cytochrome complex assembly"/>
    <property type="evidence" value="ECO:0007669"/>
    <property type="project" value="InterPro"/>
</dbReference>
<dbReference type="OrthoDB" id="2417400at2"/>
<reference evidence="7 8" key="1">
    <citation type="submission" date="2016-10" db="EMBL/GenBank/DDBJ databases">
        <authorList>
            <person name="de Groot N.N."/>
        </authorList>
    </citation>
    <scope>NUCLEOTIDE SEQUENCE [LARGE SCALE GENOMIC DNA]</scope>
    <source>
        <strain evidence="7 8">DSM 23995</strain>
    </source>
</reference>
<evidence type="ECO:0000313" key="8">
    <source>
        <dbReference type="Proteomes" id="UP000199516"/>
    </source>
</evidence>
<accession>A0A1I2CNU1</accession>
<feature type="transmembrane region" description="Helical" evidence="5">
    <location>
        <begin position="132"/>
        <end position="157"/>
    </location>
</feature>
<feature type="transmembrane region" description="Helical" evidence="5">
    <location>
        <begin position="183"/>
        <end position="208"/>
    </location>
</feature>